<comment type="caution">
    <text evidence="2">The sequence shown here is derived from an EMBL/GenBank/DDBJ whole genome shotgun (WGS) entry which is preliminary data.</text>
</comment>
<feature type="compositionally biased region" description="Pro residues" evidence="1">
    <location>
        <begin position="1"/>
        <end position="11"/>
    </location>
</feature>
<name>A0AAE1DBJ8_9GAST</name>
<feature type="region of interest" description="Disordered" evidence="1">
    <location>
        <begin position="1"/>
        <end position="61"/>
    </location>
</feature>
<organism evidence="2 3">
    <name type="scientific">Elysia crispata</name>
    <name type="common">lettuce slug</name>
    <dbReference type="NCBI Taxonomy" id="231223"/>
    <lineage>
        <taxon>Eukaryota</taxon>
        <taxon>Metazoa</taxon>
        <taxon>Spiralia</taxon>
        <taxon>Lophotrochozoa</taxon>
        <taxon>Mollusca</taxon>
        <taxon>Gastropoda</taxon>
        <taxon>Heterobranchia</taxon>
        <taxon>Euthyneura</taxon>
        <taxon>Panpulmonata</taxon>
        <taxon>Sacoglossa</taxon>
        <taxon>Placobranchoidea</taxon>
        <taxon>Plakobranchidae</taxon>
        <taxon>Elysia</taxon>
    </lineage>
</organism>
<dbReference type="EMBL" id="JAWDGP010004422">
    <property type="protein sequence ID" value="KAK3764624.1"/>
    <property type="molecule type" value="Genomic_DNA"/>
</dbReference>
<dbReference type="AlphaFoldDB" id="A0AAE1DBJ8"/>
<evidence type="ECO:0000313" key="3">
    <source>
        <dbReference type="Proteomes" id="UP001283361"/>
    </source>
</evidence>
<evidence type="ECO:0000256" key="1">
    <source>
        <dbReference type="SAM" id="MobiDB-lite"/>
    </source>
</evidence>
<dbReference type="Proteomes" id="UP001283361">
    <property type="component" value="Unassembled WGS sequence"/>
</dbReference>
<gene>
    <name evidence="2" type="ORF">RRG08_008501</name>
</gene>
<reference evidence="2" key="1">
    <citation type="journal article" date="2023" name="G3 (Bethesda)">
        <title>A reference genome for the long-term kleptoplast-retaining sea slug Elysia crispata morphotype clarki.</title>
        <authorList>
            <person name="Eastman K.E."/>
            <person name="Pendleton A.L."/>
            <person name="Shaikh M.A."/>
            <person name="Suttiyut T."/>
            <person name="Ogas R."/>
            <person name="Tomko P."/>
            <person name="Gavelis G."/>
            <person name="Widhalm J.R."/>
            <person name="Wisecaver J.H."/>
        </authorList>
    </citation>
    <scope>NUCLEOTIDE SEQUENCE</scope>
    <source>
        <strain evidence="2">ECLA1</strain>
    </source>
</reference>
<accession>A0AAE1DBJ8</accession>
<protein>
    <submittedName>
        <fullName evidence="2">Uncharacterized protein</fullName>
    </submittedName>
</protein>
<proteinExistence type="predicted"/>
<keyword evidence="3" id="KW-1185">Reference proteome</keyword>
<sequence length="113" mass="11497">MTAPPPIPHPPIAATLSGFHSPASHDRPSPHPPIAATVSGFDPPASPDRPGPPSPPRCHDHTVLSGLFSRLSPSSPSPAIVFTVLAGSALVLLHTSSTPMSRDPEPGVGLSIS</sequence>
<feature type="compositionally biased region" description="Pro residues" evidence="1">
    <location>
        <begin position="44"/>
        <end position="56"/>
    </location>
</feature>
<evidence type="ECO:0000313" key="2">
    <source>
        <dbReference type="EMBL" id="KAK3764624.1"/>
    </source>
</evidence>